<proteinExistence type="predicted"/>
<feature type="compositionally biased region" description="Polar residues" evidence="1">
    <location>
        <begin position="261"/>
        <end position="271"/>
    </location>
</feature>
<feature type="compositionally biased region" description="Basic and acidic residues" evidence="1">
    <location>
        <begin position="632"/>
        <end position="653"/>
    </location>
</feature>
<name>A0A7S2QTJ7_9EUKA</name>
<gene>
    <name evidence="2" type="ORF">NSPH01132_LOCUS976</name>
</gene>
<protein>
    <submittedName>
        <fullName evidence="2">Uncharacterized protein</fullName>
    </submittedName>
</protein>
<feature type="region of interest" description="Disordered" evidence="1">
    <location>
        <begin position="256"/>
        <end position="285"/>
    </location>
</feature>
<feature type="region of interest" description="Disordered" evidence="1">
    <location>
        <begin position="598"/>
        <end position="653"/>
    </location>
</feature>
<dbReference type="EMBL" id="HBHC01001634">
    <property type="protein sequence ID" value="CAD9651190.1"/>
    <property type="molecule type" value="Transcribed_RNA"/>
</dbReference>
<accession>A0A7S2QTJ7</accession>
<evidence type="ECO:0000256" key="1">
    <source>
        <dbReference type="SAM" id="MobiDB-lite"/>
    </source>
</evidence>
<feature type="compositionally biased region" description="Basic and acidic residues" evidence="1">
    <location>
        <begin position="737"/>
        <end position="748"/>
    </location>
</feature>
<dbReference type="AlphaFoldDB" id="A0A7S2QTJ7"/>
<sequence length="782" mass="85835">MISIGATALTFLDKATKVTGLASNIKSWVKDMLPTQHKEVRLLLERLCCRVDAITRPMQYCWLWASDKESCVSDTVYHCRKTLLRVEEFVSGLVHSRNGAAGGKTRNVERTLRDLRDHLRDLDFCVQSLSLSLHIVSTTQQQQFHPYNAQFGISNHQHQINLTQPPQPLSISPSCLLKASSRLSEMHTTGGDVATASGTLFRRVPAGLTHDHDSSASSSWDVYIKSAVWCVHHDLKMHKYSLVIQDCSPISTAMREETKSTRTTGRENASIKQHGIAGSSDSMSASLSMSMSLHEPAHDESSRNKVTLSFELEPSLNFRRISPGEMVASEDSASNSKADMKGLHGDLSEIVKVNGYGEEEQPSKHAEGFIWEARVANVTQYEYAFILSVNDSPSPAGGARSSTIASAVGHKHRHRIQQDRSMSSYASTPSEIEVSSSGFRKWQHTNSPGIPLETREGRGGGEGLAVTTLLYISRLCMYENFAGKGLRNDSPYKGECNLGGSGVAMGVEELEPLHTYASDEELAILLNTGSVPLVRQPPKPLLEKNSSACSPPFHHFAAASFPPPFDKPLNDVNTKVKSREVQLESQFSARSEDLNSICGAAVPGDESRTIPGDNSSGDDNHPQAISLEVEEDEKKGEEDGKEKREEKRNEEGKSCKVEDFIEAGCERRGENGGLHIPDNAASADGIGTSILGLYAEANGTKEQTSRNYHSSQALENLIETRQSSDKKGCRKKTKAATIERRKAVDTRKPGRNLPTFRASSRKQLKIGRSSRNSSGHHLNARE</sequence>
<feature type="region of interest" description="Disordered" evidence="1">
    <location>
        <begin position="720"/>
        <end position="782"/>
    </location>
</feature>
<feature type="region of interest" description="Disordered" evidence="1">
    <location>
        <begin position="407"/>
        <end position="427"/>
    </location>
</feature>
<reference evidence="2" key="1">
    <citation type="submission" date="2021-01" db="EMBL/GenBank/DDBJ databases">
        <authorList>
            <person name="Corre E."/>
            <person name="Pelletier E."/>
            <person name="Niang G."/>
            <person name="Scheremetjew M."/>
            <person name="Finn R."/>
            <person name="Kale V."/>
            <person name="Holt S."/>
            <person name="Cochrane G."/>
            <person name="Meng A."/>
            <person name="Brown T."/>
            <person name="Cohen L."/>
        </authorList>
    </citation>
    <scope>NUCLEOTIDE SEQUENCE</scope>
    <source>
        <strain evidence="2">BC52</strain>
    </source>
</reference>
<evidence type="ECO:0000313" key="2">
    <source>
        <dbReference type="EMBL" id="CAD9651190.1"/>
    </source>
</evidence>
<organism evidence="2">
    <name type="scientific">Norrisiella sphaerica</name>
    <dbReference type="NCBI Taxonomy" id="552664"/>
    <lineage>
        <taxon>Eukaryota</taxon>
        <taxon>Sar</taxon>
        <taxon>Rhizaria</taxon>
        <taxon>Cercozoa</taxon>
        <taxon>Chlorarachniophyceae</taxon>
        <taxon>Norrisiella</taxon>
    </lineage>
</organism>